<reference evidence="8" key="5">
    <citation type="submission" date="2025-09" db="UniProtKB">
        <authorList>
            <consortium name="Ensembl"/>
        </authorList>
    </citation>
    <scope>IDENTIFICATION</scope>
</reference>
<feature type="region of interest" description="Disordered" evidence="7">
    <location>
        <begin position="151"/>
        <end position="218"/>
    </location>
</feature>
<organism evidence="8 9">
    <name type="scientific">Callorhinchus milii</name>
    <name type="common">Ghost shark</name>
    <dbReference type="NCBI Taxonomy" id="7868"/>
    <lineage>
        <taxon>Eukaryota</taxon>
        <taxon>Metazoa</taxon>
        <taxon>Chordata</taxon>
        <taxon>Craniata</taxon>
        <taxon>Vertebrata</taxon>
        <taxon>Chondrichthyes</taxon>
        <taxon>Holocephali</taxon>
        <taxon>Chimaeriformes</taxon>
        <taxon>Callorhinchidae</taxon>
        <taxon>Callorhinchus</taxon>
    </lineage>
</organism>
<dbReference type="InterPro" id="IPR033335">
    <property type="entry name" value="JUPITER"/>
</dbReference>
<evidence type="ECO:0000256" key="1">
    <source>
        <dbReference type="ARBA" id="ARBA00004123"/>
    </source>
</evidence>
<dbReference type="AlphaFoldDB" id="A0A4W3HN80"/>
<name>A0A4W3HN80_CALMI</name>
<feature type="compositionally biased region" description="Polar residues" evidence="7">
    <location>
        <begin position="25"/>
        <end position="40"/>
    </location>
</feature>
<reference evidence="9" key="2">
    <citation type="journal article" date="2007" name="PLoS Biol.">
        <title>Survey sequencing and comparative analysis of the elephant shark (Callorhinchus milii) genome.</title>
        <authorList>
            <person name="Venkatesh B."/>
            <person name="Kirkness E.F."/>
            <person name="Loh Y.H."/>
            <person name="Halpern A.L."/>
            <person name="Lee A.P."/>
            <person name="Johnson J."/>
            <person name="Dandona N."/>
            <person name="Viswanathan L.D."/>
            <person name="Tay A."/>
            <person name="Venter J.C."/>
            <person name="Strausberg R.L."/>
            <person name="Brenner S."/>
        </authorList>
    </citation>
    <scope>NUCLEOTIDE SEQUENCE [LARGE SCALE GENOMIC DNA]</scope>
</reference>
<dbReference type="Ensembl" id="ENSCMIT00000019027.1">
    <property type="protein sequence ID" value="ENSCMIP00000018673.1"/>
    <property type="gene ID" value="ENSCMIG00000008773.1"/>
</dbReference>
<evidence type="ECO:0000256" key="3">
    <source>
        <dbReference type="ARBA" id="ARBA00008329"/>
    </source>
</evidence>
<dbReference type="GO" id="GO:0005737">
    <property type="term" value="C:cytoplasm"/>
    <property type="evidence" value="ECO:0007669"/>
    <property type="project" value="UniProtKB-SubCell"/>
</dbReference>
<reference evidence="8" key="4">
    <citation type="submission" date="2025-08" db="UniProtKB">
        <authorList>
            <consortium name="Ensembl"/>
        </authorList>
    </citation>
    <scope>IDENTIFICATION</scope>
</reference>
<evidence type="ECO:0000256" key="5">
    <source>
        <dbReference type="ARBA" id="ARBA00022553"/>
    </source>
</evidence>
<dbReference type="GeneTree" id="ENSGT00390000007652"/>
<dbReference type="GO" id="GO:0005634">
    <property type="term" value="C:nucleus"/>
    <property type="evidence" value="ECO:0007669"/>
    <property type="project" value="UniProtKB-SubCell"/>
</dbReference>
<dbReference type="PANTHER" id="PTHR34930">
    <property type="entry name" value="GEO05313P1"/>
    <property type="match status" value="1"/>
</dbReference>
<protein>
    <recommendedName>
        <fullName evidence="10">Hematological and neurological expressed 1-like protein</fullName>
    </recommendedName>
</protein>
<dbReference type="InParanoid" id="A0A4W3HN80"/>
<accession>A0A4W3HN80</accession>
<reference evidence="9" key="3">
    <citation type="journal article" date="2014" name="Nature">
        <title>Elephant shark genome provides unique insights into gnathostome evolution.</title>
        <authorList>
            <consortium name="International Elephant Shark Genome Sequencing Consortium"/>
            <person name="Venkatesh B."/>
            <person name="Lee A.P."/>
            <person name="Ravi V."/>
            <person name="Maurya A.K."/>
            <person name="Lian M.M."/>
            <person name="Swann J.B."/>
            <person name="Ohta Y."/>
            <person name="Flajnik M.F."/>
            <person name="Sutoh Y."/>
            <person name="Kasahara M."/>
            <person name="Hoon S."/>
            <person name="Gangu V."/>
            <person name="Roy S.W."/>
            <person name="Irimia M."/>
            <person name="Korzh V."/>
            <person name="Kondrychyn I."/>
            <person name="Lim Z.W."/>
            <person name="Tay B.H."/>
            <person name="Tohari S."/>
            <person name="Kong K.W."/>
            <person name="Ho S."/>
            <person name="Lorente-Galdos B."/>
            <person name="Quilez J."/>
            <person name="Marques-Bonet T."/>
            <person name="Raney B.J."/>
            <person name="Ingham P.W."/>
            <person name="Tay A."/>
            <person name="Hillier L.W."/>
            <person name="Minx P."/>
            <person name="Boehm T."/>
            <person name="Wilson R.K."/>
            <person name="Brenner S."/>
            <person name="Warren W.C."/>
        </authorList>
    </citation>
    <scope>NUCLEOTIDE SEQUENCE [LARGE SCALE GENOMIC DNA]</scope>
</reference>
<feature type="compositionally biased region" description="Basic and acidic residues" evidence="7">
    <location>
        <begin position="155"/>
        <end position="194"/>
    </location>
</feature>
<keyword evidence="9" id="KW-1185">Reference proteome</keyword>
<evidence type="ECO:0000256" key="4">
    <source>
        <dbReference type="ARBA" id="ARBA00022490"/>
    </source>
</evidence>
<evidence type="ECO:0000256" key="6">
    <source>
        <dbReference type="ARBA" id="ARBA00023242"/>
    </source>
</evidence>
<proteinExistence type="inferred from homology"/>
<feature type="compositionally biased region" description="Polar residues" evidence="7">
    <location>
        <begin position="105"/>
        <end position="125"/>
    </location>
</feature>
<comment type="similarity">
    <text evidence="3">Belongs to the JUPITER family.</text>
</comment>
<sequence>MIKSGTLVPCLTLSYSFYPTSRALTRSAPNSAPRSPQSLPDCTGCLSHRVLKPPGGGSSNIFGDPDDSSAGKSYKMASNIFGPPDETQVLPKRSNPPGGKDSGIFSDSGSQQQHTLPPGGINSNIFGESVPSVAVHVNPHKPKDTHVICGDEEEKEKLKGAEIHKEQDKKKEEDQEMPVEEKQKAPAMDQHEPRLGPIPRSHNKVTQPPGGNSTLWLF</sequence>
<feature type="region of interest" description="Disordered" evidence="7">
    <location>
        <begin position="25"/>
        <end position="125"/>
    </location>
</feature>
<evidence type="ECO:0000256" key="7">
    <source>
        <dbReference type="SAM" id="MobiDB-lite"/>
    </source>
</evidence>
<evidence type="ECO:0000256" key="2">
    <source>
        <dbReference type="ARBA" id="ARBA00004496"/>
    </source>
</evidence>
<evidence type="ECO:0008006" key="10">
    <source>
        <dbReference type="Google" id="ProtNLM"/>
    </source>
</evidence>
<dbReference type="PANTHER" id="PTHR34930:SF5">
    <property type="entry name" value="JUPITER MICROTUBULE ASSOCIATED HOMOLOG 2"/>
    <property type="match status" value="1"/>
</dbReference>
<comment type="subcellular location">
    <subcellularLocation>
        <location evidence="2">Cytoplasm</location>
    </subcellularLocation>
    <subcellularLocation>
        <location evidence="1">Nucleus</location>
    </subcellularLocation>
</comment>
<evidence type="ECO:0000313" key="8">
    <source>
        <dbReference type="Ensembl" id="ENSCMIP00000018673.1"/>
    </source>
</evidence>
<keyword evidence="5" id="KW-0597">Phosphoprotein</keyword>
<evidence type="ECO:0000313" key="9">
    <source>
        <dbReference type="Proteomes" id="UP000314986"/>
    </source>
</evidence>
<feature type="compositionally biased region" description="Polar residues" evidence="7">
    <location>
        <begin position="204"/>
        <end position="218"/>
    </location>
</feature>
<dbReference type="Proteomes" id="UP000314986">
    <property type="component" value="Unassembled WGS sequence"/>
</dbReference>
<dbReference type="OMA" id="XMASAPS"/>
<dbReference type="STRING" id="7868.ENSCMIP00000018673"/>
<reference evidence="9" key="1">
    <citation type="journal article" date="2006" name="Science">
        <title>Ancient noncoding elements conserved in the human genome.</title>
        <authorList>
            <person name="Venkatesh B."/>
            <person name="Kirkness E.F."/>
            <person name="Loh Y.H."/>
            <person name="Halpern A.L."/>
            <person name="Lee A.P."/>
            <person name="Johnson J."/>
            <person name="Dandona N."/>
            <person name="Viswanathan L.D."/>
            <person name="Tay A."/>
            <person name="Venter J.C."/>
            <person name="Strausberg R.L."/>
            <person name="Brenner S."/>
        </authorList>
    </citation>
    <scope>NUCLEOTIDE SEQUENCE [LARGE SCALE GENOMIC DNA]</scope>
</reference>
<keyword evidence="4" id="KW-0963">Cytoplasm</keyword>
<keyword evidence="6" id="KW-0539">Nucleus</keyword>